<feature type="transmembrane region" description="Helical" evidence="7">
    <location>
        <begin position="381"/>
        <end position="403"/>
    </location>
</feature>
<organism evidence="8">
    <name type="scientific">Bosea sp. NBC_00436</name>
    <dbReference type="NCBI Taxonomy" id="2969620"/>
    <lineage>
        <taxon>Bacteria</taxon>
        <taxon>Pseudomonadati</taxon>
        <taxon>Pseudomonadota</taxon>
        <taxon>Alphaproteobacteria</taxon>
        <taxon>Hyphomicrobiales</taxon>
        <taxon>Boseaceae</taxon>
        <taxon>Bosea</taxon>
    </lineage>
</organism>
<evidence type="ECO:0000256" key="7">
    <source>
        <dbReference type="SAM" id="Phobius"/>
    </source>
</evidence>
<feature type="transmembrane region" description="Helical" evidence="7">
    <location>
        <begin position="353"/>
        <end position="374"/>
    </location>
</feature>
<dbReference type="GO" id="GO:0015297">
    <property type="term" value="F:antiporter activity"/>
    <property type="evidence" value="ECO:0007669"/>
    <property type="project" value="InterPro"/>
</dbReference>
<feature type="transmembrane region" description="Helical" evidence="7">
    <location>
        <begin position="250"/>
        <end position="273"/>
    </location>
</feature>
<dbReference type="EMBL" id="CP102774">
    <property type="protein sequence ID" value="UZF88280.1"/>
    <property type="molecule type" value="Genomic_DNA"/>
</dbReference>
<protein>
    <submittedName>
        <fullName evidence="8">MATE family efflux transporter</fullName>
    </submittedName>
</protein>
<sequence>MLEAPVLPLLVRMAWPNVLIMLAQASSGLIETWFVAKLGTDALAGMALVFPTVMLMTMLSNGAIGGGISSAVARALSSGRRERADALVLHAIVLNLALGLGFSALFLIVGRPIYRLLGGSGGDLEAALTYSGVVFAGNGLIWLMNGLASVIRGTGNMAFPAIVSCVGVALLIPISPLLIFGFGPVPAFGIAGGGVALLTFYAGGTLAMAWYVLSGRNPARFHWVRLHWEPLAGILKVGALSALQSLQTNLIVAGATAIVAAAAGVDAVAGFGTGVRLEYLLAPVIFGIGAPMVALVGTNIGAGQRERALEIGLSGAGLSFAITEVIGLVAALFPAAWLGLFSAEPAMIATGSAYLRIVGPFYGFFGLGLSLYFASQGAGKLLWPLGAGALRLVVALLGGWLVLRLTGSLDAFFASLALALLAYGLAMFAAVKAGVWFK</sequence>
<dbReference type="GO" id="GO:0042910">
    <property type="term" value="F:xenobiotic transmembrane transporter activity"/>
    <property type="evidence" value="ECO:0007669"/>
    <property type="project" value="InterPro"/>
</dbReference>
<gene>
    <name evidence="8" type="ORF">NWE54_05705</name>
</gene>
<feature type="transmembrane region" description="Helical" evidence="7">
    <location>
        <begin position="42"/>
        <end position="65"/>
    </location>
</feature>
<feature type="transmembrane region" description="Helical" evidence="7">
    <location>
        <begin position="128"/>
        <end position="151"/>
    </location>
</feature>
<evidence type="ECO:0000256" key="5">
    <source>
        <dbReference type="ARBA" id="ARBA00022989"/>
    </source>
</evidence>
<proteinExistence type="predicted"/>
<keyword evidence="6 7" id="KW-0472">Membrane</keyword>
<feature type="transmembrane region" description="Helical" evidence="7">
    <location>
        <begin position="86"/>
        <end position="108"/>
    </location>
</feature>
<reference evidence="8" key="1">
    <citation type="submission" date="2022-08" db="EMBL/GenBank/DDBJ databases">
        <title>Complete Genome Sequences of 2 Bosea sp. soil isolates.</title>
        <authorList>
            <person name="Alvarez Arevalo M."/>
            <person name="Sterndorff E.B."/>
            <person name="Faurdal D."/>
            <person name="Joergensen T.S."/>
            <person name="Weber T."/>
        </authorList>
    </citation>
    <scope>NUCLEOTIDE SEQUENCE</scope>
    <source>
        <strain evidence="8">NBC_00436</strain>
    </source>
</reference>
<keyword evidence="4 7" id="KW-0812">Transmembrane</keyword>
<dbReference type="InterPro" id="IPR048279">
    <property type="entry name" value="MdtK-like"/>
</dbReference>
<dbReference type="PIRSF" id="PIRSF006603">
    <property type="entry name" value="DinF"/>
    <property type="match status" value="1"/>
</dbReference>
<keyword evidence="5 7" id="KW-1133">Transmembrane helix</keyword>
<keyword evidence="3" id="KW-1003">Cell membrane</keyword>
<dbReference type="Pfam" id="PF01554">
    <property type="entry name" value="MatE"/>
    <property type="match status" value="2"/>
</dbReference>
<name>A0A9E8A665_9HYPH</name>
<feature type="transmembrane region" description="Helical" evidence="7">
    <location>
        <begin position="188"/>
        <end position="213"/>
    </location>
</feature>
<comment type="subcellular location">
    <subcellularLocation>
        <location evidence="1">Cell inner membrane</location>
        <topology evidence="1">Multi-pass membrane protein</topology>
    </subcellularLocation>
</comment>
<dbReference type="InterPro" id="IPR002528">
    <property type="entry name" value="MATE_fam"/>
</dbReference>
<evidence type="ECO:0000256" key="4">
    <source>
        <dbReference type="ARBA" id="ARBA00022692"/>
    </source>
</evidence>
<dbReference type="PANTHER" id="PTHR43549">
    <property type="entry name" value="MULTIDRUG RESISTANCE PROTEIN YPNP-RELATED"/>
    <property type="match status" value="1"/>
</dbReference>
<dbReference type="InterPro" id="IPR052031">
    <property type="entry name" value="Membrane_Transporter-Flippase"/>
</dbReference>
<feature type="transmembrane region" description="Helical" evidence="7">
    <location>
        <begin position="18"/>
        <end position="36"/>
    </location>
</feature>
<evidence type="ECO:0000256" key="6">
    <source>
        <dbReference type="ARBA" id="ARBA00023136"/>
    </source>
</evidence>
<evidence type="ECO:0000256" key="3">
    <source>
        <dbReference type="ARBA" id="ARBA00022475"/>
    </source>
</evidence>
<feature type="transmembrane region" description="Helical" evidence="7">
    <location>
        <begin position="409"/>
        <end position="431"/>
    </location>
</feature>
<feature type="transmembrane region" description="Helical" evidence="7">
    <location>
        <begin position="312"/>
        <end position="333"/>
    </location>
</feature>
<keyword evidence="2" id="KW-0813">Transport</keyword>
<evidence type="ECO:0000256" key="2">
    <source>
        <dbReference type="ARBA" id="ARBA00022448"/>
    </source>
</evidence>
<dbReference type="PANTHER" id="PTHR43549:SF3">
    <property type="entry name" value="MULTIDRUG RESISTANCE PROTEIN YPNP-RELATED"/>
    <property type="match status" value="1"/>
</dbReference>
<feature type="transmembrane region" description="Helical" evidence="7">
    <location>
        <begin position="158"/>
        <end position="182"/>
    </location>
</feature>
<accession>A0A9E8A665</accession>
<dbReference type="GO" id="GO:0005886">
    <property type="term" value="C:plasma membrane"/>
    <property type="evidence" value="ECO:0007669"/>
    <property type="project" value="UniProtKB-SubCell"/>
</dbReference>
<feature type="transmembrane region" description="Helical" evidence="7">
    <location>
        <begin position="279"/>
        <end position="300"/>
    </location>
</feature>
<dbReference type="AlphaFoldDB" id="A0A9E8A665"/>
<evidence type="ECO:0000256" key="1">
    <source>
        <dbReference type="ARBA" id="ARBA00004429"/>
    </source>
</evidence>
<evidence type="ECO:0000313" key="8">
    <source>
        <dbReference type="EMBL" id="UZF88280.1"/>
    </source>
</evidence>